<evidence type="ECO:0000256" key="2">
    <source>
        <dbReference type="ARBA" id="ARBA00006737"/>
    </source>
</evidence>
<evidence type="ECO:0000313" key="10">
    <source>
        <dbReference type="RefSeq" id="XP_025405628.1"/>
    </source>
</evidence>
<evidence type="ECO:0000256" key="5">
    <source>
        <dbReference type="ARBA" id="ARBA00022846"/>
    </source>
</evidence>
<evidence type="ECO:0000256" key="1">
    <source>
        <dbReference type="ARBA" id="ARBA00004611"/>
    </source>
</evidence>
<keyword evidence="7" id="KW-0206">Cytoskeleton</keyword>
<evidence type="ECO:0000256" key="7">
    <source>
        <dbReference type="ARBA" id="ARBA00023212"/>
    </source>
</evidence>
<evidence type="ECO:0000256" key="8">
    <source>
        <dbReference type="ARBA" id="ARBA00023273"/>
    </source>
</evidence>
<keyword evidence="4" id="KW-0597">Phosphoprotein</keyword>
<dbReference type="AlphaFoldDB" id="A0A8B8F4K4"/>
<protein>
    <submittedName>
        <fullName evidence="10">Radial spoke head protein 3 homolog</fullName>
    </submittedName>
</protein>
<dbReference type="PANTHER" id="PTHR21648">
    <property type="entry name" value="FLAGELLAR RADIAL SPOKE PROTEIN 3"/>
    <property type="match status" value="1"/>
</dbReference>
<evidence type="ECO:0000256" key="4">
    <source>
        <dbReference type="ARBA" id="ARBA00022553"/>
    </source>
</evidence>
<gene>
    <name evidence="10" type="primary">LOC112679902</name>
</gene>
<organism evidence="9 10">
    <name type="scientific">Sipha flava</name>
    <name type="common">yellow sugarcane aphid</name>
    <dbReference type="NCBI Taxonomy" id="143950"/>
    <lineage>
        <taxon>Eukaryota</taxon>
        <taxon>Metazoa</taxon>
        <taxon>Ecdysozoa</taxon>
        <taxon>Arthropoda</taxon>
        <taxon>Hexapoda</taxon>
        <taxon>Insecta</taxon>
        <taxon>Pterygota</taxon>
        <taxon>Neoptera</taxon>
        <taxon>Paraneoptera</taxon>
        <taxon>Hemiptera</taxon>
        <taxon>Sternorrhyncha</taxon>
        <taxon>Aphidomorpha</taxon>
        <taxon>Aphidoidea</taxon>
        <taxon>Aphididae</taxon>
        <taxon>Sipha</taxon>
    </lineage>
</organism>
<evidence type="ECO:0000256" key="3">
    <source>
        <dbReference type="ARBA" id="ARBA00022490"/>
    </source>
</evidence>
<evidence type="ECO:0000313" key="9">
    <source>
        <dbReference type="Proteomes" id="UP000694846"/>
    </source>
</evidence>
<dbReference type="OrthoDB" id="313308at2759"/>
<dbReference type="GeneID" id="112679902"/>
<comment type="similarity">
    <text evidence="2">Belongs to the flagellar radial spoke RSP3 family.</text>
</comment>
<name>A0A8B8F4K4_9HEMI</name>
<dbReference type="InterPro" id="IPR009290">
    <property type="entry name" value="Radial_spoke_3"/>
</dbReference>
<keyword evidence="5" id="KW-0282">Flagellum</keyword>
<dbReference type="PANTHER" id="PTHR21648:SF0">
    <property type="entry name" value="RADIAL SPOKE HEAD PROTEIN 3 HOMOLOG"/>
    <property type="match status" value="1"/>
</dbReference>
<evidence type="ECO:0000256" key="6">
    <source>
        <dbReference type="ARBA" id="ARBA00023069"/>
    </source>
</evidence>
<proteinExistence type="inferred from homology"/>
<keyword evidence="6" id="KW-0969">Cilium</keyword>
<keyword evidence="8" id="KW-0966">Cell projection</keyword>
<dbReference type="Proteomes" id="UP000694846">
    <property type="component" value="Unplaced"/>
</dbReference>
<accession>A0A8B8F4K4</accession>
<sequence length="272" mass="31712">MDRENMSKQLGYTNIMYDKRVVRGSNFSNKTFSIKESPTARKAEAHRRAVARKKAIDQQTRALRLHLGTPKMTKPRQFVQTDTYLEELYEQPQSETFGAQTEFDEAIFANSVREMHTGTDASTQVYEMELFDFDTEITPIIETMIADIFRQALNEILYEDELAARSRQQRILYFKHTTEDIGKSRLEREDERISKIIAYHTPLLDGGKKYEKIQIFNMSSRNGIDFLPRVSQYPKQNGSTGNIAQLENLEFVSWLMKKLQCKKIKTLRSKTL</sequence>
<reference evidence="10" key="1">
    <citation type="submission" date="2025-08" db="UniProtKB">
        <authorList>
            <consortium name="RefSeq"/>
        </authorList>
    </citation>
    <scope>IDENTIFICATION</scope>
    <source>
        <tissue evidence="10">Whole body</tissue>
    </source>
</reference>
<keyword evidence="9" id="KW-1185">Reference proteome</keyword>
<dbReference type="Pfam" id="PF06098">
    <property type="entry name" value="Radial_spoke_3"/>
    <property type="match status" value="1"/>
</dbReference>
<comment type="subcellular location">
    <subcellularLocation>
        <location evidence="1">Cytoplasm</location>
        <location evidence="1">Cytoskeleton</location>
        <location evidence="1">Flagellum axoneme</location>
    </subcellularLocation>
</comment>
<keyword evidence="3" id="KW-0963">Cytoplasm</keyword>
<dbReference type="GO" id="GO:0005929">
    <property type="term" value="C:cilium"/>
    <property type="evidence" value="ECO:0007669"/>
    <property type="project" value="TreeGrafter"/>
</dbReference>
<dbReference type="RefSeq" id="XP_025405628.1">
    <property type="nucleotide sequence ID" value="XM_025549843.1"/>
</dbReference>